<dbReference type="Proteomes" id="UP000029424">
    <property type="component" value="Chromosome 2"/>
</dbReference>
<keyword evidence="1" id="KW-1133">Transmembrane helix</keyword>
<dbReference type="GeneID" id="77013425"/>
<organism evidence="2 3">
    <name type="scientific">Burkholderia oklahomensis</name>
    <dbReference type="NCBI Taxonomy" id="342113"/>
    <lineage>
        <taxon>Bacteria</taxon>
        <taxon>Pseudomonadati</taxon>
        <taxon>Pseudomonadota</taxon>
        <taxon>Betaproteobacteria</taxon>
        <taxon>Burkholderiales</taxon>
        <taxon>Burkholderiaceae</taxon>
        <taxon>Burkholderia</taxon>
        <taxon>pseudomallei group</taxon>
    </lineage>
</organism>
<keyword evidence="1" id="KW-0472">Membrane</keyword>
<gene>
    <name evidence="2" type="ORF">DM82_4080</name>
</gene>
<dbReference type="EMBL" id="CP008727">
    <property type="protein sequence ID" value="AIO70609.1"/>
    <property type="molecule type" value="Genomic_DNA"/>
</dbReference>
<evidence type="ECO:0000313" key="3">
    <source>
        <dbReference type="Proteomes" id="UP000029424"/>
    </source>
</evidence>
<reference evidence="2 3" key="1">
    <citation type="submission" date="2014-06" db="EMBL/GenBank/DDBJ databases">
        <authorList>
            <person name="Bishop-Lilly K.A."/>
            <person name="Broomall S.M."/>
            <person name="Chain P.S."/>
            <person name="Chertkov O."/>
            <person name="Coyne S.R."/>
            <person name="Daligault H.E."/>
            <person name="Davenport K.W."/>
            <person name="Erkkila T."/>
            <person name="Frey K.G."/>
            <person name="Gibbons H.S."/>
            <person name="Gu W."/>
            <person name="Jaissle J."/>
            <person name="Johnson S.L."/>
            <person name="Koroleva G.I."/>
            <person name="Ladner J.T."/>
            <person name="Lo C.-C."/>
            <person name="Minogue T.D."/>
            <person name="Munk C."/>
            <person name="Palacios G.F."/>
            <person name="Redden C.L."/>
            <person name="Rosenzweig C.N."/>
            <person name="Scholz M.B."/>
            <person name="Teshima H."/>
            <person name="Xu Y."/>
        </authorList>
    </citation>
    <scope>NUCLEOTIDE SEQUENCE [LARGE SCALE GENOMIC DNA]</scope>
    <source>
        <strain evidence="2 3">EO147</strain>
    </source>
</reference>
<name>A0AAI8FRU6_9BURK</name>
<dbReference type="KEGG" id="bok:DM82_4080"/>
<feature type="transmembrane region" description="Helical" evidence="1">
    <location>
        <begin position="20"/>
        <end position="41"/>
    </location>
</feature>
<evidence type="ECO:0000256" key="1">
    <source>
        <dbReference type="SAM" id="Phobius"/>
    </source>
</evidence>
<accession>A0AAI8FRU6</accession>
<evidence type="ECO:0000313" key="2">
    <source>
        <dbReference type="EMBL" id="AIO70609.1"/>
    </source>
</evidence>
<sequence>MSRAKRMWREVEGAVEVTALAAVECALLIVILVVLGFPHAAI</sequence>
<protein>
    <submittedName>
        <fullName evidence="2">Membrane protein</fullName>
    </submittedName>
</protein>
<keyword evidence="1" id="KW-0812">Transmembrane</keyword>
<dbReference type="AlphaFoldDB" id="A0AAI8FRU6"/>
<keyword evidence="3" id="KW-1185">Reference proteome</keyword>
<dbReference type="RefSeq" id="WP_107951000.1">
    <property type="nucleotide sequence ID" value="NZ_CADEQG010000001.1"/>
</dbReference>
<proteinExistence type="predicted"/>